<evidence type="ECO:0000313" key="7">
    <source>
        <dbReference type="EMBL" id="RPB25274.1"/>
    </source>
</evidence>
<evidence type="ECO:0000256" key="2">
    <source>
        <dbReference type="ARBA" id="ARBA00010991"/>
    </source>
</evidence>
<dbReference type="GO" id="GO:0000077">
    <property type="term" value="P:DNA damage checkpoint signaling"/>
    <property type="evidence" value="ECO:0007669"/>
    <property type="project" value="InterPro"/>
</dbReference>
<keyword evidence="3" id="KW-0227">DNA damage</keyword>
<evidence type="ECO:0000256" key="3">
    <source>
        <dbReference type="ARBA" id="ARBA00022763"/>
    </source>
</evidence>
<dbReference type="InterPro" id="IPR003021">
    <property type="entry name" value="Rad1_Rec1_Rad17"/>
</dbReference>
<evidence type="ECO:0000256" key="5">
    <source>
        <dbReference type="ARBA" id="ARBA00023242"/>
    </source>
</evidence>
<dbReference type="SUPFAM" id="SSF55979">
    <property type="entry name" value="DNA clamp"/>
    <property type="match status" value="1"/>
</dbReference>
<feature type="region of interest" description="Disordered" evidence="6">
    <location>
        <begin position="129"/>
        <end position="160"/>
    </location>
</feature>
<protein>
    <recommendedName>
        <fullName evidence="9">DNA repair exonuclease rad1</fullName>
    </recommendedName>
</protein>
<dbReference type="STRING" id="1051890.A0A3N4LQV2"/>
<proteinExistence type="inferred from homology"/>
<comment type="similarity">
    <text evidence="2">Belongs to the rad1 family.</text>
</comment>
<comment type="subcellular location">
    <subcellularLocation>
        <location evidence="1">Nucleus</location>
    </subcellularLocation>
</comment>
<dbReference type="EMBL" id="ML121538">
    <property type="protein sequence ID" value="RPB25274.1"/>
    <property type="molecule type" value="Genomic_DNA"/>
</dbReference>
<evidence type="ECO:0000256" key="4">
    <source>
        <dbReference type="ARBA" id="ARBA00023204"/>
    </source>
</evidence>
<evidence type="ECO:0000313" key="8">
    <source>
        <dbReference type="Proteomes" id="UP000267821"/>
    </source>
</evidence>
<dbReference type="AlphaFoldDB" id="A0A3N4LQV2"/>
<dbReference type="PANTHER" id="PTHR10870:SF0">
    <property type="entry name" value="CELL CYCLE CHECKPOINT PROTEIN RAD1"/>
    <property type="match status" value="1"/>
</dbReference>
<dbReference type="PANTHER" id="PTHR10870">
    <property type="entry name" value="CELL CYCLE CHECKPOINT PROTEIN RAD1"/>
    <property type="match status" value="1"/>
</dbReference>
<name>A0A3N4LQV2_9PEZI</name>
<organism evidence="7 8">
    <name type="scientific">Terfezia boudieri ATCC MYA-4762</name>
    <dbReference type="NCBI Taxonomy" id="1051890"/>
    <lineage>
        <taxon>Eukaryota</taxon>
        <taxon>Fungi</taxon>
        <taxon>Dikarya</taxon>
        <taxon>Ascomycota</taxon>
        <taxon>Pezizomycotina</taxon>
        <taxon>Pezizomycetes</taxon>
        <taxon>Pezizales</taxon>
        <taxon>Pezizaceae</taxon>
        <taxon>Terfezia</taxon>
    </lineage>
</organism>
<accession>A0A3N4LQV2</accession>
<evidence type="ECO:0000256" key="1">
    <source>
        <dbReference type="ARBA" id="ARBA00004123"/>
    </source>
</evidence>
<dbReference type="OrthoDB" id="337581at2759"/>
<reference evidence="7 8" key="1">
    <citation type="journal article" date="2018" name="Nat. Ecol. Evol.">
        <title>Pezizomycetes genomes reveal the molecular basis of ectomycorrhizal truffle lifestyle.</title>
        <authorList>
            <person name="Murat C."/>
            <person name="Payen T."/>
            <person name="Noel B."/>
            <person name="Kuo A."/>
            <person name="Morin E."/>
            <person name="Chen J."/>
            <person name="Kohler A."/>
            <person name="Krizsan K."/>
            <person name="Balestrini R."/>
            <person name="Da Silva C."/>
            <person name="Montanini B."/>
            <person name="Hainaut M."/>
            <person name="Levati E."/>
            <person name="Barry K.W."/>
            <person name="Belfiori B."/>
            <person name="Cichocki N."/>
            <person name="Clum A."/>
            <person name="Dockter R.B."/>
            <person name="Fauchery L."/>
            <person name="Guy J."/>
            <person name="Iotti M."/>
            <person name="Le Tacon F."/>
            <person name="Lindquist E.A."/>
            <person name="Lipzen A."/>
            <person name="Malagnac F."/>
            <person name="Mello A."/>
            <person name="Molinier V."/>
            <person name="Miyauchi S."/>
            <person name="Poulain J."/>
            <person name="Riccioni C."/>
            <person name="Rubini A."/>
            <person name="Sitrit Y."/>
            <person name="Splivallo R."/>
            <person name="Traeger S."/>
            <person name="Wang M."/>
            <person name="Zifcakova L."/>
            <person name="Wipf D."/>
            <person name="Zambonelli A."/>
            <person name="Paolocci F."/>
            <person name="Nowrousian M."/>
            <person name="Ottonello S."/>
            <person name="Baldrian P."/>
            <person name="Spatafora J.W."/>
            <person name="Henrissat B."/>
            <person name="Nagy L.G."/>
            <person name="Aury J.M."/>
            <person name="Wincker P."/>
            <person name="Grigoriev I.V."/>
            <person name="Bonfante P."/>
            <person name="Martin F.M."/>
        </authorList>
    </citation>
    <scope>NUCLEOTIDE SEQUENCE [LARGE SCALE GENOMIC DNA]</scope>
    <source>
        <strain evidence="7 8">ATCC MYA-4762</strain>
    </source>
</reference>
<dbReference type="GO" id="GO:0006281">
    <property type="term" value="P:DNA repair"/>
    <property type="evidence" value="ECO:0007669"/>
    <property type="project" value="UniProtKB-KW"/>
</dbReference>
<dbReference type="Pfam" id="PF02144">
    <property type="entry name" value="Rad1"/>
    <property type="match status" value="1"/>
</dbReference>
<keyword evidence="5" id="KW-0539">Nucleus</keyword>
<dbReference type="Proteomes" id="UP000267821">
    <property type="component" value="Unassembled WGS sequence"/>
</dbReference>
<dbReference type="InterPro" id="IPR046938">
    <property type="entry name" value="DNA_clamp_sf"/>
</dbReference>
<sequence>MKSSWLYDALLELLPTLPAPPPLTFHTTPRAPYFSLTATSPLGCSTTISFSKNQLDTFQVSEPTCHSYRFGFVRHAVRAMERAKMVSIRGDKQGVLSLQFMIEWEGGMDGGGTGKGPSFVEFRVLPVGEGGSESEEEMGDGDGKEGQSECGGNDIGDWVV</sequence>
<dbReference type="InParanoid" id="A0A3N4LQV2"/>
<gene>
    <name evidence="7" type="ORF">L211DRAFT_836602</name>
</gene>
<evidence type="ECO:0008006" key="9">
    <source>
        <dbReference type="Google" id="ProtNLM"/>
    </source>
</evidence>
<dbReference type="GO" id="GO:0030896">
    <property type="term" value="C:checkpoint clamp complex"/>
    <property type="evidence" value="ECO:0007669"/>
    <property type="project" value="TreeGrafter"/>
</dbReference>
<dbReference type="Gene3D" id="3.70.10.10">
    <property type="match status" value="1"/>
</dbReference>
<keyword evidence="4" id="KW-0234">DNA repair</keyword>
<evidence type="ECO:0000256" key="6">
    <source>
        <dbReference type="SAM" id="MobiDB-lite"/>
    </source>
</evidence>
<keyword evidence="8" id="KW-1185">Reference proteome</keyword>